<keyword evidence="2" id="KW-1185">Reference proteome</keyword>
<evidence type="ECO:0000313" key="2">
    <source>
        <dbReference type="Proteomes" id="UP000789396"/>
    </source>
</evidence>
<feature type="non-terminal residue" evidence="1">
    <location>
        <position position="83"/>
    </location>
</feature>
<dbReference type="AlphaFoldDB" id="A0A9N9IM41"/>
<dbReference type="Proteomes" id="UP000789396">
    <property type="component" value="Unassembled WGS sequence"/>
</dbReference>
<dbReference type="OrthoDB" id="425619at2759"/>
<evidence type="ECO:0000313" key="1">
    <source>
        <dbReference type="EMBL" id="CAG8739838.1"/>
    </source>
</evidence>
<comment type="caution">
    <text evidence="1">The sequence shown here is derived from an EMBL/GenBank/DDBJ whole genome shotgun (WGS) entry which is preliminary data.</text>
</comment>
<gene>
    <name evidence="1" type="ORF">RFULGI_LOCUS12774</name>
</gene>
<protein>
    <submittedName>
        <fullName evidence="1">5032_t:CDS:1</fullName>
    </submittedName>
</protein>
<sequence length="83" mass="9932">LELVTDYQALKWLLNNPQPTSRLARWIMIAAEYPCTIRYKKGQQKKFKKQAAHYFLDKKLLYRKNKVIDGPPLRVIQKDELEK</sequence>
<feature type="non-terminal residue" evidence="1">
    <location>
        <position position="1"/>
    </location>
</feature>
<reference evidence="1" key="1">
    <citation type="submission" date="2021-06" db="EMBL/GenBank/DDBJ databases">
        <authorList>
            <person name="Kallberg Y."/>
            <person name="Tangrot J."/>
            <person name="Rosling A."/>
        </authorList>
    </citation>
    <scope>NUCLEOTIDE SEQUENCE</scope>
    <source>
        <strain evidence="1">IN212</strain>
    </source>
</reference>
<name>A0A9N9IM41_9GLOM</name>
<accession>A0A9N9IM41</accession>
<dbReference type="EMBL" id="CAJVPZ010031654">
    <property type="protein sequence ID" value="CAG8739838.1"/>
    <property type="molecule type" value="Genomic_DNA"/>
</dbReference>
<proteinExistence type="predicted"/>
<organism evidence="1 2">
    <name type="scientific">Racocetra fulgida</name>
    <dbReference type="NCBI Taxonomy" id="60492"/>
    <lineage>
        <taxon>Eukaryota</taxon>
        <taxon>Fungi</taxon>
        <taxon>Fungi incertae sedis</taxon>
        <taxon>Mucoromycota</taxon>
        <taxon>Glomeromycotina</taxon>
        <taxon>Glomeromycetes</taxon>
        <taxon>Diversisporales</taxon>
        <taxon>Gigasporaceae</taxon>
        <taxon>Racocetra</taxon>
    </lineage>
</organism>